<dbReference type="InterPro" id="IPR006887">
    <property type="entry name" value="P4R3-like_central_dom"/>
</dbReference>
<protein>
    <recommendedName>
        <fullName evidence="4">Serine/threonine-protein phosphatase 4 regulatory subunit 3-like central domain-containing protein</fullName>
    </recommendedName>
</protein>
<dbReference type="AlphaFoldDB" id="A0AAV2HV52"/>
<comment type="caution">
    <text evidence="5">The sequence shown here is derived from an EMBL/GenBank/DDBJ whole genome shotgun (WGS) entry which is preliminary data.</text>
</comment>
<dbReference type="GO" id="GO:0072542">
    <property type="term" value="F:protein phosphatase activator activity"/>
    <property type="evidence" value="ECO:0007669"/>
    <property type="project" value="TreeGrafter"/>
</dbReference>
<organism evidence="5 6">
    <name type="scientific">Lymnaea stagnalis</name>
    <name type="common">Great pond snail</name>
    <name type="synonym">Helix stagnalis</name>
    <dbReference type="NCBI Taxonomy" id="6523"/>
    <lineage>
        <taxon>Eukaryota</taxon>
        <taxon>Metazoa</taxon>
        <taxon>Spiralia</taxon>
        <taxon>Lophotrochozoa</taxon>
        <taxon>Mollusca</taxon>
        <taxon>Gastropoda</taxon>
        <taxon>Heterobranchia</taxon>
        <taxon>Euthyneura</taxon>
        <taxon>Panpulmonata</taxon>
        <taxon>Hygrophila</taxon>
        <taxon>Lymnaeoidea</taxon>
        <taxon>Lymnaeidae</taxon>
        <taxon>Lymnaea</taxon>
    </lineage>
</organism>
<evidence type="ECO:0000313" key="6">
    <source>
        <dbReference type="Proteomes" id="UP001497497"/>
    </source>
</evidence>
<evidence type="ECO:0000259" key="4">
    <source>
        <dbReference type="Pfam" id="PF04802"/>
    </source>
</evidence>
<evidence type="ECO:0000256" key="2">
    <source>
        <dbReference type="ARBA" id="ARBA00023242"/>
    </source>
</evidence>
<evidence type="ECO:0000256" key="3">
    <source>
        <dbReference type="SAM" id="MobiDB-lite"/>
    </source>
</evidence>
<dbReference type="GO" id="GO:0030289">
    <property type="term" value="C:protein phosphatase 4 complex"/>
    <property type="evidence" value="ECO:0007669"/>
    <property type="project" value="TreeGrafter"/>
</dbReference>
<feature type="compositionally biased region" description="Polar residues" evidence="3">
    <location>
        <begin position="278"/>
        <end position="289"/>
    </location>
</feature>
<dbReference type="PANTHER" id="PTHR23318">
    <property type="entry name" value="ATP SYNTHASE GAMMA-RELATED"/>
    <property type="match status" value="1"/>
</dbReference>
<feature type="domain" description="Serine/threonine-protein phosphatase 4 regulatory subunit 3-like central" evidence="4">
    <location>
        <begin position="2"/>
        <end position="46"/>
    </location>
</feature>
<feature type="compositionally biased region" description="Basic and acidic residues" evidence="3">
    <location>
        <begin position="141"/>
        <end position="165"/>
    </location>
</feature>
<feature type="compositionally biased region" description="Polar residues" evidence="3">
    <location>
        <begin position="178"/>
        <end position="189"/>
    </location>
</feature>
<keyword evidence="2" id="KW-0539">Nucleus</keyword>
<dbReference type="InterPro" id="IPR051137">
    <property type="entry name" value="PP4R3-like"/>
</dbReference>
<feature type="compositionally biased region" description="Polar residues" evidence="3">
    <location>
        <begin position="240"/>
        <end position="253"/>
    </location>
</feature>
<feature type="compositionally biased region" description="Low complexity" evidence="3">
    <location>
        <begin position="254"/>
        <end position="276"/>
    </location>
</feature>
<feature type="region of interest" description="Disordered" evidence="3">
    <location>
        <begin position="113"/>
        <end position="326"/>
    </location>
</feature>
<dbReference type="Proteomes" id="UP001497497">
    <property type="component" value="Unassembled WGS sequence"/>
</dbReference>
<gene>
    <name evidence="5" type="ORF">GSLYS_00011467001</name>
</gene>
<dbReference type="EMBL" id="CAXITT010000267">
    <property type="protein sequence ID" value="CAL1537564.1"/>
    <property type="molecule type" value="Genomic_DNA"/>
</dbReference>
<feature type="compositionally biased region" description="Pro residues" evidence="3">
    <location>
        <begin position="210"/>
        <end position="228"/>
    </location>
</feature>
<feature type="compositionally biased region" description="Acidic residues" evidence="3">
    <location>
        <begin position="298"/>
        <end position="314"/>
    </location>
</feature>
<evidence type="ECO:0000313" key="5">
    <source>
        <dbReference type="EMBL" id="CAL1537564.1"/>
    </source>
</evidence>
<dbReference type="Pfam" id="PF04802">
    <property type="entry name" value="PP4R3"/>
    <property type="match status" value="1"/>
</dbReference>
<sequence length="326" mass="36088">MIELFEFIKVEDIKSLSVYIVETFQKDLEGIKYVKTFETLKVRYEQQRDRNREKHSFDSPLKKVTPIKLKKSGKRKWSDFQVLPEIEDDDDEDSDRHAASIVRNNRFRRDARAPDEDEEMWFSQDDENEENDNAPQVSELLKNKIESDLDHIHKLWENKKTKENQSDVGDSPPRLLSGSKSAINISIKTGSNSSLSSLLSMPDSPGSPGGSPPAPGSPESPSSPPTSPHSPNRLCPTPHVSPNNVQASKGSSGTINSTVATSITTSSASITTSRVSDSPPSTIAVTTKTPGLKGLVDYPDEDSEEEEEEEEEDVIAPSPKRPRVGT</sequence>
<name>A0AAV2HV52_LYMST</name>
<feature type="compositionally biased region" description="Acidic residues" evidence="3">
    <location>
        <begin position="115"/>
        <end position="132"/>
    </location>
</feature>
<feature type="compositionally biased region" description="Low complexity" evidence="3">
    <location>
        <begin position="190"/>
        <end position="206"/>
    </location>
</feature>
<comment type="subcellular location">
    <subcellularLocation>
        <location evidence="1">Nucleus</location>
    </subcellularLocation>
</comment>
<accession>A0AAV2HV52</accession>
<keyword evidence="6" id="KW-1185">Reference proteome</keyword>
<dbReference type="PANTHER" id="PTHR23318:SF0">
    <property type="entry name" value="SERINE_THREONINE-PROTEIN PHOSPHATASE 4 REGULATORY SUBUNIT 3"/>
    <property type="match status" value="1"/>
</dbReference>
<dbReference type="GO" id="GO:0006974">
    <property type="term" value="P:DNA damage response"/>
    <property type="evidence" value="ECO:0007669"/>
    <property type="project" value="TreeGrafter"/>
</dbReference>
<dbReference type="GO" id="GO:0005654">
    <property type="term" value="C:nucleoplasm"/>
    <property type="evidence" value="ECO:0007669"/>
    <property type="project" value="TreeGrafter"/>
</dbReference>
<reference evidence="5 6" key="1">
    <citation type="submission" date="2024-04" db="EMBL/GenBank/DDBJ databases">
        <authorList>
            <consortium name="Genoscope - CEA"/>
            <person name="William W."/>
        </authorList>
    </citation>
    <scope>NUCLEOTIDE SEQUENCE [LARGE SCALE GENOMIC DNA]</scope>
</reference>
<proteinExistence type="predicted"/>
<evidence type="ECO:0000256" key="1">
    <source>
        <dbReference type="ARBA" id="ARBA00004123"/>
    </source>
</evidence>